<feature type="region of interest" description="Disordered" evidence="1">
    <location>
        <begin position="1"/>
        <end position="46"/>
    </location>
</feature>
<sequence length="80" mass="8476">MQSPSRSVQLSLDGNGSPLNQQLRPAQSSAAMDESRTVAAAAGKSSKSVAKNKHLGGIDIPNRWKIISMLYQLPSPALIC</sequence>
<dbReference type="AlphaFoldDB" id="A0A8T0N1D5"/>
<evidence type="ECO:0000313" key="2">
    <source>
        <dbReference type="EMBL" id="KAG2540846.1"/>
    </source>
</evidence>
<keyword evidence="3" id="KW-1185">Reference proteome</keyword>
<gene>
    <name evidence="2" type="ORF">PVAP13_9NG585114</name>
</gene>
<evidence type="ECO:0000256" key="1">
    <source>
        <dbReference type="SAM" id="MobiDB-lite"/>
    </source>
</evidence>
<name>A0A8T0N1D5_PANVG</name>
<evidence type="ECO:0000313" key="3">
    <source>
        <dbReference type="Proteomes" id="UP000823388"/>
    </source>
</evidence>
<protein>
    <submittedName>
        <fullName evidence="2">Uncharacterized protein</fullName>
    </submittedName>
</protein>
<proteinExistence type="predicted"/>
<dbReference type="EMBL" id="CM029054">
    <property type="protein sequence ID" value="KAG2540846.1"/>
    <property type="molecule type" value="Genomic_DNA"/>
</dbReference>
<comment type="caution">
    <text evidence="2">The sequence shown here is derived from an EMBL/GenBank/DDBJ whole genome shotgun (WGS) entry which is preliminary data.</text>
</comment>
<organism evidence="2 3">
    <name type="scientific">Panicum virgatum</name>
    <name type="common">Blackwell switchgrass</name>
    <dbReference type="NCBI Taxonomy" id="38727"/>
    <lineage>
        <taxon>Eukaryota</taxon>
        <taxon>Viridiplantae</taxon>
        <taxon>Streptophyta</taxon>
        <taxon>Embryophyta</taxon>
        <taxon>Tracheophyta</taxon>
        <taxon>Spermatophyta</taxon>
        <taxon>Magnoliopsida</taxon>
        <taxon>Liliopsida</taxon>
        <taxon>Poales</taxon>
        <taxon>Poaceae</taxon>
        <taxon>PACMAD clade</taxon>
        <taxon>Panicoideae</taxon>
        <taxon>Panicodae</taxon>
        <taxon>Paniceae</taxon>
        <taxon>Panicinae</taxon>
        <taxon>Panicum</taxon>
        <taxon>Panicum sect. Hiantes</taxon>
    </lineage>
</organism>
<dbReference type="Proteomes" id="UP000823388">
    <property type="component" value="Chromosome 9N"/>
</dbReference>
<reference evidence="2" key="1">
    <citation type="submission" date="2020-05" db="EMBL/GenBank/DDBJ databases">
        <title>WGS assembly of Panicum virgatum.</title>
        <authorList>
            <person name="Lovell J.T."/>
            <person name="Jenkins J."/>
            <person name="Shu S."/>
            <person name="Juenger T.E."/>
            <person name="Schmutz J."/>
        </authorList>
    </citation>
    <scope>NUCLEOTIDE SEQUENCE</scope>
    <source>
        <strain evidence="2">AP13</strain>
    </source>
</reference>
<accession>A0A8T0N1D5</accession>
<feature type="compositionally biased region" description="Polar residues" evidence="1">
    <location>
        <begin position="1"/>
        <end position="30"/>
    </location>
</feature>